<dbReference type="RefSeq" id="WP_010619254.1">
    <property type="nucleotide sequence ID" value="NZ_CP042371.1"/>
</dbReference>
<dbReference type="EMBL" id="PUFO01000100">
    <property type="protein sequence ID" value="TDG72145.1"/>
    <property type="molecule type" value="Genomic_DNA"/>
</dbReference>
<protein>
    <submittedName>
        <fullName evidence="1">Uncharacterized protein</fullName>
    </submittedName>
</protein>
<sequence>MQVSKKISTVILGLIVFICLVNLTDKPVHASSYLNGNDYAKNATMLVKAKRNMQVYQVKTGKYEAANTFSKYSTLKKGSKIYTSGWKMATGGYTIRSTRKYVASNRSFYIIITDKPTKWYSKIITWHNGTPGFAQGYWHTQNETFWINGTHYWDRISGWNKVGGKKYRYPYHGMEKMRYYKYGNHYVLNGVYTQTGNYSTFNLTRSANHKKLLIKESATSYYTLLSGNR</sequence>
<dbReference type="Proteomes" id="UP000294854">
    <property type="component" value="Unassembled WGS sequence"/>
</dbReference>
<organism evidence="1 2">
    <name type="scientific">Secundilactobacillus malefermentans</name>
    <dbReference type="NCBI Taxonomy" id="176292"/>
    <lineage>
        <taxon>Bacteria</taxon>
        <taxon>Bacillati</taxon>
        <taxon>Bacillota</taxon>
        <taxon>Bacilli</taxon>
        <taxon>Lactobacillales</taxon>
        <taxon>Lactobacillaceae</taxon>
        <taxon>Secundilactobacillus</taxon>
    </lineage>
</organism>
<comment type="caution">
    <text evidence="1">The sequence shown here is derived from an EMBL/GenBank/DDBJ whole genome shotgun (WGS) entry which is preliminary data.</text>
</comment>
<evidence type="ECO:0000313" key="1">
    <source>
        <dbReference type="EMBL" id="TDG72145.1"/>
    </source>
</evidence>
<evidence type="ECO:0000313" key="2">
    <source>
        <dbReference type="Proteomes" id="UP000294854"/>
    </source>
</evidence>
<reference evidence="1 2" key="1">
    <citation type="journal article" date="2019" name="Appl. Microbiol. Biotechnol.">
        <title>Uncovering carbohydrate metabolism through a genotype-phenotype association study of 56 lactic acid bacteria genomes.</title>
        <authorList>
            <person name="Buron-Moles G."/>
            <person name="Chailyan A."/>
            <person name="Dolejs I."/>
            <person name="Forster J."/>
            <person name="Miks M.H."/>
        </authorList>
    </citation>
    <scope>NUCLEOTIDE SEQUENCE [LARGE SCALE GENOMIC DNA]</scope>
    <source>
        <strain evidence="1 2">ATCC 49373</strain>
    </source>
</reference>
<dbReference type="AlphaFoldDB" id="A0A4R5NEP6"/>
<dbReference type="STRING" id="1122149.FD44_GL000515"/>
<accession>A0A4R5NEP6</accession>
<keyword evidence="2" id="KW-1185">Reference proteome</keyword>
<proteinExistence type="predicted"/>
<name>A0A4R5NEP6_9LACO</name>
<gene>
    <name evidence="1" type="ORF">C5L31_001619</name>
</gene>